<name>A0A8J3P7T5_9ACTN</name>
<evidence type="ECO:0000313" key="2">
    <source>
        <dbReference type="Proteomes" id="UP000630887"/>
    </source>
</evidence>
<reference evidence="1 2" key="1">
    <citation type="submission" date="2021-01" db="EMBL/GenBank/DDBJ databases">
        <title>Whole genome shotgun sequence of Catellatospora coxensis NBRC 107359.</title>
        <authorList>
            <person name="Komaki H."/>
            <person name="Tamura T."/>
        </authorList>
    </citation>
    <scope>NUCLEOTIDE SEQUENCE [LARGE SCALE GENOMIC DNA]</scope>
    <source>
        <strain evidence="1 2">NBRC 107359</strain>
    </source>
</reference>
<proteinExistence type="predicted"/>
<comment type="caution">
    <text evidence="1">The sequence shown here is derived from an EMBL/GenBank/DDBJ whole genome shotgun (WGS) entry which is preliminary data.</text>
</comment>
<protein>
    <submittedName>
        <fullName evidence="1">Uncharacterized protein</fullName>
    </submittedName>
</protein>
<gene>
    <name evidence="1" type="ORF">Cco03nite_33930</name>
</gene>
<accession>A0A8J3P7T5</accession>
<organism evidence="1 2">
    <name type="scientific">Catellatospora coxensis</name>
    <dbReference type="NCBI Taxonomy" id="310354"/>
    <lineage>
        <taxon>Bacteria</taxon>
        <taxon>Bacillati</taxon>
        <taxon>Actinomycetota</taxon>
        <taxon>Actinomycetes</taxon>
        <taxon>Micromonosporales</taxon>
        <taxon>Micromonosporaceae</taxon>
        <taxon>Catellatospora</taxon>
    </lineage>
</organism>
<dbReference type="EMBL" id="BONI01000026">
    <property type="protein sequence ID" value="GIG06693.1"/>
    <property type="molecule type" value="Genomic_DNA"/>
</dbReference>
<dbReference type="AlphaFoldDB" id="A0A8J3P7T5"/>
<sequence length="73" mass="7967">MFPSPDQSVSADAAPAERSVTCGINRLERNRAVARRFDKLGRRPSLVARVSLLVQYTGGGPLAYEYSRADDLA</sequence>
<evidence type="ECO:0000313" key="1">
    <source>
        <dbReference type="EMBL" id="GIG06693.1"/>
    </source>
</evidence>
<dbReference type="Proteomes" id="UP000630887">
    <property type="component" value="Unassembled WGS sequence"/>
</dbReference>
<keyword evidence="2" id="KW-1185">Reference proteome</keyword>